<comment type="caution">
    <text evidence="2">The sequence shown here is derived from an EMBL/GenBank/DDBJ whole genome shotgun (WGS) entry which is preliminary data.</text>
</comment>
<reference evidence="2 3" key="1">
    <citation type="submission" date="2023-06" db="EMBL/GenBank/DDBJ databases">
        <title>Sporosarcina sp. nov., isolated from Korean traditional fermented seafood 'Jeotgal'.</title>
        <authorList>
            <person name="Yang A.I."/>
            <person name="Shin N.-R."/>
        </authorList>
    </citation>
    <scope>NUCLEOTIDE SEQUENCE [LARGE SCALE GENOMIC DNA]</scope>
    <source>
        <strain evidence="2 3">KCTC13119</strain>
    </source>
</reference>
<dbReference type="Pfam" id="PF24828">
    <property type="entry name" value="DUF7713"/>
    <property type="match status" value="1"/>
</dbReference>
<keyword evidence="3" id="KW-1185">Reference proteome</keyword>
<protein>
    <recommendedName>
        <fullName evidence="1">DUF7713 domain-containing protein</fullName>
    </recommendedName>
</protein>
<evidence type="ECO:0000259" key="1">
    <source>
        <dbReference type="Pfam" id="PF24828"/>
    </source>
</evidence>
<dbReference type="InterPro" id="IPR056130">
    <property type="entry name" value="DUF7713"/>
</dbReference>
<name>A0ABU4G836_9BACL</name>
<proteinExistence type="predicted"/>
<sequence length="54" mass="6131">MKGVLSYHETDSEGPLVIIDGKPFTWNEVGHLLQAIEGFQVKIEMKDITNAWDE</sequence>
<dbReference type="Proteomes" id="UP001282284">
    <property type="component" value="Unassembled WGS sequence"/>
</dbReference>
<dbReference type="RefSeq" id="WP_317943285.1">
    <property type="nucleotide sequence ID" value="NZ_JAUBDI010000005.1"/>
</dbReference>
<organism evidence="2 3">
    <name type="scientific">Sporosarcina saromensis</name>
    <dbReference type="NCBI Taxonomy" id="359365"/>
    <lineage>
        <taxon>Bacteria</taxon>
        <taxon>Bacillati</taxon>
        <taxon>Bacillota</taxon>
        <taxon>Bacilli</taxon>
        <taxon>Bacillales</taxon>
        <taxon>Caryophanaceae</taxon>
        <taxon>Sporosarcina</taxon>
    </lineage>
</organism>
<dbReference type="EMBL" id="JAUBDI010000005">
    <property type="protein sequence ID" value="MDW0113134.1"/>
    <property type="molecule type" value="Genomic_DNA"/>
</dbReference>
<evidence type="ECO:0000313" key="2">
    <source>
        <dbReference type="EMBL" id="MDW0113134.1"/>
    </source>
</evidence>
<accession>A0ABU4G836</accession>
<evidence type="ECO:0000313" key="3">
    <source>
        <dbReference type="Proteomes" id="UP001282284"/>
    </source>
</evidence>
<feature type="domain" description="DUF7713" evidence="1">
    <location>
        <begin position="2"/>
        <end position="49"/>
    </location>
</feature>
<gene>
    <name evidence="2" type="ORF">QT711_08040</name>
</gene>